<dbReference type="EMBL" id="AGBZ02000004">
    <property type="protein sequence ID" value="KAI92372.1"/>
    <property type="molecule type" value="Genomic_DNA"/>
</dbReference>
<sequence length="157" mass="19226">MLTFIIDICKIYQDCKWVINKGKKGWDFTANIISKNFNKAKHWIYMNYKYYFDYQKYCELKKKENLRNLNNILSKEQINREKYQNKRNKYLKKIDDIYNSAAKDHTLPDILNEIQNARNFTNTTIIEKNKLLDLLNNLHNEEEKEETYYDLLEYQID</sequence>
<evidence type="ECO:0000313" key="2">
    <source>
        <dbReference type="EMBL" id="KAI92372.1"/>
    </source>
</evidence>
<accession>A0AAI9T340</accession>
<protein>
    <submittedName>
        <fullName evidence="2">Uncharacterized protein</fullName>
    </submittedName>
</protein>
<feature type="coiled-coil region" evidence="1">
    <location>
        <begin position="66"/>
        <end position="93"/>
    </location>
</feature>
<proteinExistence type="predicted"/>
<gene>
    <name evidence="2" type="ORF">SPM_006145</name>
</gene>
<keyword evidence="1" id="KW-0175">Coiled coil</keyword>
<dbReference type="RefSeq" id="WP_004028670.1">
    <property type="nucleotide sequence ID" value="NZ_AGBZ02000004.1"/>
</dbReference>
<dbReference type="Proteomes" id="UP000004057">
    <property type="component" value="Unassembled WGS sequence"/>
</dbReference>
<comment type="caution">
    <text evidence="2">The sequence shown here is derived from an EMBL/GenBank/DDBJ whole genome shotgun (WGS) entry which is preliminary data.</text>
</comment>
<reference evidence="2 3" key="1">
    <citation type="journal article" date="2012" name="J. Proteome Res.">
        <title>Application of Spiroplasma melliferum proteogenomic profiling for the discovery of virulence factors and pathogenicity mechanisms in host-associated spiroplasmas.</title>
        <authorList>
            <person name="Alexeev D."/>
            <person name="Kostrjukova E."/>
            <person name="Aliper A."/>
            <person name="Popenko A."/>
            <person name="Bazaleev N."/>
            <person name="Tyakht A."/>
            <person name="Selezneva O."/>
            <person name="Akopian T."/>
            <person name="Prichodko E."/>
            <person name="Kondratov I."/>
            <person name="Chukin M."/>
            <person name="Demina I."/>
            <person name="Galyamina M."/>
            <person name="Kamashev D."/>
            <person name="Vanyushkina A."/>
            <person name="Ladygina V."/>
            <person name="Levitskii S."/>
            <person name="Lazarev V."/>
            <person name="Govorun V."/>
        </authorList>
    </citation>
    <scope>NUCLEOTIDE SEQUENCE [LARGE SCALE GENOMIC DNA]</scope>
    <source>
        <strain evidence="2 3">KC3</strain>
    </source>
</reference>
<evidence type="ECO:0000313" key="3">
    <source>
        <dbReference type="Proteomes" id="UP000004057"/>
    </source>
</evidence>
<evidence type="ECO:0000256" key="1">
    <source>
        <dbReference type="SAM" id="Coils"/>
    </source>
</evidence>
<dbReference type="AlphaFoldDB" id="A0AAI9T340"/>
<organism evidence="2 3">
    <name type="scientific">Spiroplasma melliferum KC3</name>
    <dbReference type="NCBI Taxonomy" id="570509"/>
    <lineage>
        <taxon>Bacteria</taxon>
        <taxon>Bacillati</taxon>
        <taxon>Mycoplasmatota</taxon>
        <taxon>Mollicutes</taxon>
        <taxon>Entomoplasmatales</taxon>
        <taxon>Spiroplasmataceae</taxon>
        <taxon>Spiroplasma</taxon>
    </lineage>
</organism>
<name>A0AAI9T340_SPIME</name>